<evidence type="ECO:0000256" key="4">
    <source>
        <dbReference type="ARBA" id="ARBA00012640"/>
    </source>
</evidence>
<evidence type="ECO:0000256" key="12">
    <source>
        <dbReference type="SAM" id="MobiDB-lite"/>
    </source>
</evidence>
<organism evidence="14 15">
    <name type="scientific">Amycolatopsis xylanica</name>
    <dbReference type="NCBI Taxonomy" id="589385"/>
    <lineage>
        <taxon>Bacteria</taxon>
        <taxon>Bacillati</taxon>
        <taxon>Actinomycetota</taxon>
        <taxon>Actinomycetes</taxon>
        <taxon>Pseudonocardiales</taxon>
        <taxon>Pseudonocardiaceae</taxon>
        <taxon>Amycolatopsis</taxon>
    </lineage>
</organism>
<evidence type="ECO:0000256" key="6">
    <source>
        <dbReference type="ARBA" id="ARBA00022723"/>
    </source>
</evidence>
<evidence type="ECO:0000256" key="8">
    <source>
        <dbReference type="ARBA" id="ARBA00022842"/>
    </source>
</evidence>
<comment type="catalytic activity">
    <reaction evidence="11">
        <text>O-phospho-D-serine + H2O = D-serine + phosphate</text>
        <dbReference type="Rhea" id="RHEA:24873"/>
        <dbReference type="ChEBI" id="CHEBI:15377"/>
        <dbReference type="ChEBI" id="CHEBI:35247"/>
        <dbReference type="ChEBI" id="CHEBI:43474"/>
        <dbReference type="ChEBI" id="CHEBI:58680"/>
        <dbReference type="EC" id="3.1.3.3"/>
    </reaction>
</comment>
<dbReference type="STRING" id="589385.SAMN05421504_102734"/>
<evidence type="ECO:0000256" key="2">
    <source>
        <dbReference type="ARBA" id="ARBA00005135"/>
    </source>
</evidence>
<dbReference type="SUPFAM" id="SSF56784">
    <property type="entry name" value="HAD-like"/>
    <property type="match status" value="1"/>
</dbReference>
<keyword evidence="15" id="KW-1185">Reference proteome</keyword>
<dbReference type="InterPro" id="IPR023214">
    <property type="entry name" value="HAD_sf"/>
</dbReference>
<dbReference type="InterPro" id="IPR036412">
    <property type="entry name" value="HAD-like_sf"/>
</dbReference>
<evidence type="ECO:0000313" key="14">
    <source>
        <dbReference type="EMBL" id="SDX22809.1"/>
    </source>
</evidence>
<reference evidence="14 15" key="1">
    <citation type="submission" date="2016-10" db="EMBL/GenBank/DDBJ databases">
        <authorList>
            <person name="de Groot N.N."/>
        </authorList>
    </citation>
    <scope>NUCLEOTIDE SEQUENCE [LARGE SCALE GENOMIC DNA]</scope>
    <source>
        <strain evidence="14 15">CPCC 202699</strain>
    </source>
</reference>
<feature type="region of interest" description="Disordered" evidence="12">
    <location>
        <begin position="363"/>
        <end position="396"/>
    </location>
</feature>
<evidence type="ECO:0000256" key="13">
    <source>
        <dbReference type="SAM" id="SignalP"/>
    </source>
</evidence>
<sequence length="396" mass="42629">MKLGGVLAAVAAVLGLVAPPAQAAPARHPACPQLKADPAWYGQNRAELQKLICTERGVAVFDWDNTVVRNDIGDAMTFWMLRNNKIVAPRDWKSTSAFLTDDAAASLSASCGSGPLWTSGPDTRCADEILSIYSDGKTSGGKAAFSGWNHRRVEPQYAWAAQLLAGHTPWEIAAFTLAARRENLAAPIGTTQRVGSKQVTGWVRYYDQQRDLIRTLQRARFDVWIVSASADVVAKVWAAGVGIAPDHVIGVRTEISRGKQTARLVPCGGDGGAITYIDGKRCWINQEIFGVRGPAAWTTRGRQVFAAGDSTTDVTFTGDARGLRLVINRNKAELMCHAFGDGDGKWLVNPMFIQPLPPKTSPYPCSTTAYTNPDGSAGPVRRPDGSIIPDQLETPG</sequence>
<comment type="similarity">
    <text evidence="3">Belongs to the HAD-like hydrolase superfamily. SerB family.</text>
</comment>
<keyword evidence="7 14" id="KW-0378">Hydrolase</keyword>
<evidence type="ECO:0000256" key="7">
    <source>
        <dbReference type="ARBA" id="ARBA00022801"/>
    </source>
</evidence>
<dbReference type="AlphaFoldDB" id="A0A1H3A1L0"/>
<dbReference type="PANTHER" id="PTHR43344:SF2">
    <property type="entry name" value="PHOSPHOSERINE PHOSPHATASE"/>
    <property type="match status" value="1"/>
</dbReference>
<keyword evidence="5" id="KW-0028">Amino-acid biosynthesis</keyword>
<dbReference type="EMBL" id="FNON01000002">
    <property type="protein sequence ID" value="SDX22809.1"/>
    <property type="molecule type" value="Genomic_DNA"/>
</dbReference>
<name>A0A1H3A1L0_9PSEU</name>
<dbReference type="GO" id="GO:0005737">
    <property type="term" value="C:cytoplasm"/>
    <property type="evidence" value="ECO:0007669"/>
    <property type="project" value="TreeGrafter"/>
</dbReference>
<feature type="compositionally biased region" description="Polar residues" evidence="12">
    <location>
        <begin position="363"/>
        <end position="374"/>
    </location>
</feature>
<comment type="pathway">
    <text evidence="2">Amino-acid biosynthesis; L-serine biosynthesis; L-serine from 3-phospho-D-glycerate: step 3/3.</text>
</comment>
<dbReference type="Gene3D" id="3.40.50.1000">
    <property type="entry name" value="HAD superfamily/HAD-like"/>
    <property type="match status" value="2"/>
</dbReference>
<dbReference type="OrthoDB" id="1633110at2"/>
<evidence type="ECO:0000313" key="15">
    <source>
        <dbReference type="Proteomes" id="UP000199515"/>
    </source>
</evidence>
<keyword evidence="8" id="KW-0460">Magnesium</keyword>
<gene>
    <name evidence="14" type="ORF">SAMN05421504_102734</name>
</gene>
<dbReference type="PANTHER" id="PTHR43344">
    <property type="entry name" value="PHOSPHOSERINE PHOSPHATASE"/>
    <property type="match status" value="1"/>
</dbReference>
<dbReference type="EC" id="3.1.3.3" evidence="4"/>
<evidence type="ECO:0000256" key="3">
    <source>
        <dbReference type="ARBA" id="ARBA00009184"/>
    </source>
</evidence>
<feature type="signal peptide" evidence="13">
    <location>
        <begin position="1"/>
        <end position="23"/>
    </location>
</feature>
<dbReference type="InterPro" id="IPR050582">
    <property type="entry name" value="HAD-like_SerB"/>
</dbReference>
<keyword evidence="6" id="KW-0479">Metal-binding</keyword>
<evidence type="ECO:0000256" key="11">
    <source>
        <dbReference type="ARBA" id="ARBA00048523"/>
    </source>
</evidence>
<dbReference type="Proteomes" id="UP000199515">
    <property type="component" value="Unassembled WGS sequence"/>
</dbReference>
<dbReference type="GO" id="GO:0006564">
    <property type="term" value="P:L-serine biosynthetic process"/>
    <property type="evidence" value="ECO:0007669"/>
    <property type="project" value="UniProtKB-KW"/>
</dbReference>
<dbReference type="RefSeq" id="WP_091288579.1">
    <property type="nucleotide sequence ID" value="NZ_FNON01000002.1"/>
</dbReference>
<evidence type="ECO:0000256" key="9">
    <source>
        <dbReference type="ARBA" id="ARBA00023299"/>
    </source>
</evidence>
<comment type="catalytic activity">
    <reaction evidence="10">
        <text>O-phospho-L-serine + H2O = L-serine + phosphate</text>
        <dbReference type="Rhea" id="RHEA:21208"/>
        <dbReference type="ChEBI" id="CHEBI:15377"/>
        <dbReference type="ChEBI" id="CHEBI:33384"/>
        <dbReference type="ChEBI" id="CHEBI:43474"/>
        <dbReference type="ChEBI" id="CHEBI:57524"/>
        <dbReference type="EC" id="3.1.3.3"/>
    </reaction>
</comment>
<keyword evidence="13" id="KW-0732">Signal</keyword>
<evidence type="ECO:0000256" key="5">
    <source>
        <dbReference type="ARBA" id="ARBA00022605"/>
    </source>
</evidence>
<protein>
    <recommendedName>
        <fullName evidence="4">phosphoserine phosphatase</fullName>
        <ecNumber evidence="4">3.1.3.3</ecNumber>
    </recommendedName>
</protein>
<comment type="cofactor">
    <cofactor evidence="1">
        <name>Mg(2+)</name>
        <dbReference type="ChEBI" id="CHEBI:18420"/>
    </cofactor>
</comment>
<feature type="chain" id="PRO_5011793722" description="phosphoserine phosphatase" evidence="13">
    <location>
        <begin position="24"/>
        <end position="396"/>
    </location>
</feature>
<accession>A0A1H3A1L0</accession>
<evidence type="ECO:0000256" key="1">
    <source>
        <dbReference type="ARBA" id="ARBA00001946"/>
    </source>
</evidence>
<keyword evidence="9" id="KW-0718">Serine biosynthesis</keyword>
<dbReference type="GO" id="GO:0036424">
    <property type="term" value="F:L-phosphoserine phosphatase activity"/>
    <property type="evidence" value="ECO:0007669"/>
    <property type="project" value="TreeGrafter"/>
</dbReference>
<dbReference type="GO" id="GO:0000287">
    <property type="term" value="F:magnesium ion binding"/>
    <property type="evidence" value="ECO:0007669"/>
    <property type="project" value="TreeGrafter"/>
</dbReference>
<evidence type="ECO:0000256" key="10">
    <source>
        <dbReference type="ARBA" id="ARBA00048138"/>
    </source>
</evidence>
<proteinExistence type="inferred from homology"/>